<feature type="compositionally biased region" description="Polar residues" evidence="1">
    <location>
        <begin position="180"/>
        <end position="189"/>
    </location>
</feature>
<dbReference type="RefSeq" id="XP_071928175.1">
    <property type="nucleotide sequence ID" value="XM_072072074.1"/>
</dbReference>
<accession>A0ABM4W8Q2</accession>
<feature type="chain" id="PRO_5045785279" evidence="2">
    <location>
        <begin position="21"/>
        <end position="596"/>
    </location>
</feature>
<sequence length="596" mass="66336">MRFHIFSVAFQLSNIIWGEAGECEDHVVVLYRDANEEKPLGSYGDCIKKEKNQEAVDVKTAEQKKPATQSDLHGLTLQSSSQYDTNEDLPAMEFGVDSWPDLSLPGAAKANEDTMEDKAAPLDNASEIFQSPLDDSEQGDFFYYGWASVGSFEDLERIFSNEDPIFGRGSLVNADELWSSSKDVTSSPEKSIPMSGDSPRLGLGSLRSTSEQFDVQGEYLSDQNQCFTPGQEKINLLTSNVPQDVKSCAGNIGYTRSSSNISMKEKAAFEMSGSKPVYNLQLDSGNFAVTNECMVKVYFSYCHSGEVSQQPAISSYEVPGHLNPSIEPSVESLTMTPQEKIEKLWQQQMRAMIAIQKQQQQFGNQMSSTEYSAMEGENIEVEENLSTVASLEPNSPIEQDDSNTACAPCDDCSVQDSILYQLQDIVAKLDMRIRLCIRDSLFRLAQSAGQRQNASDTSNSNKSNRDEVLSKEEINTHNRFLKASEAETETNPIDRTVAHLLFHRPLELTGKIVETPEPNLSAKLLHYDRQASSSISLQINNLPRRLENKQILSHEESEVPCLFRKENQLEKALETSENTLTARAAETGIMKVEPSQ</sequence>
<organism evidence="3 4">
    <name type="scientific">Coffea arabica</name>
    <name type="common">Arabian coffee</name>
    <dbReference type="NCBI Taxonomy" id="13443"/>
    <lineage>
        <taxon>Eukaryota</taxon>
        <taxon>Viridiplantae</taxon>
        <taxon>Streptophyta</taxon>
        <taxon>Embryophyta</taxon>
        <taxon>Tracheophyta</taxon>
        <taxon>Spermatophyta</taxon>
        <taxon>Magnoliopsida</taxon>
        <taxon>eudicotyledons</taxon>
        <taxon>Gunneridae</taxon>
        <taxon>Pentapetalae</taxon>
        <taxon>asterids</taxon>
        <taxon>lamiids</taxon>
        <taxon>Gentianales</taxon>
        <taxon>Rubiaceae</taxon>
        <taxon>Ixoroideae</taxon>
        <taxon>Gardenieae complex</taxon>
        <taxon>Bertiereae - Coffeeae clade</taxon>
        <taxon>Coffeeae</taxon>
        <taxon>Coffea</taxon>
    </lineage>
</organism>
<feature type="compositionally biased region" description="Basic and acidic residues" evidence="1">
    <location>
        <begin position="463"/>
        <end position="476"/>
    </location>
</feature>
<gene>
    <name evidence="4" type="primary">LOC140021308</name>
</gene>
<evidence type="ECO:0000256" key="1">
    <source>
        <dbReference type="SAM" id="MobiDB-lite"/>
    </source>
</evidence>
<dbReference type="GeneID" id="140021308"/>
<feature type="signal peptide" evidence="2">
    <location>
        <begin position="1"/>
        <end position="20"/>
    </location>
</feature>
<evidence type="ECO:0000313" key="4">
    <source>
        <dbReference type="RefSeq" id="XP_071928175.1"/>
    </source>
</evidence>
<keyword evidence="3" id="KW-1185">Reference proteome</keyword>
<feature type="region of interest" description="Disordered" evidence="1">
    <location>
        <begin position="180"/>
        <end position="201"/>
    </location>
</feature>
<feature type="compositionally biased region" description="Polar residues" evidence="1">
    <location>
        <begin position="447"/>
        <end position="462"/>
    </location>
</feature>
<dbReference type="PANTHER" id="PTHR33334:SF5">
    <property type="entry name" value="PROTEIN LNK2"/>
    <property type="match status" value="1"/>
</dbReference>
<evidence type="ECO:0000313" key="3">
    <source>
        <dbReference type="Proteomes" id="UP001652660"/>
    </source>
</evidence>
<reference evidence="4" key="1">
    <citation type="submission" date="2025-08" db="UniProtKB">
        <authorList>
            <consortium name="RefSeq"/>
        </authorList>
    </citation>
    <scope>IDENTIFICATION</scope>
    <source>
        <tissue evidence="4">Leaves</tissue>
    </source>
</reference>
<feature type="region of interest" description="Disordered" evidence="1">
    <location>
        <begin position="447"/>
        <end position="487"/>
    </location>
</feature>
<dbReference type="InterPro" id="IPR039928">
    <property type="entry name" value="LNK"/>
</dbReference>
<keyword evidence="2" id="KW-0732">Signal</keyword>
<dbReference type="PANTHER" id="PTHR33334">
    <property type="entry name" value="PROTEIN LNK1"/>
    <property type="match status" value="1"/>
</dbReference>
<protein>
    <submittedName>
        <fullName evidence="4">Protein LNK2-like</fullName>
    </submittedName>
</protein>
<evidence type="ECO:0000256" key="2">
    <source>
        <dbReference type="SAM" id="SignalP"/>
    </source>
</evidence>
<name>A0ABM4W8Q2_COFAR</name>
<proteinExistence type="predicted"/>
<dbReference type="Proteomes" id="UP001652660">
    <property type="component" value="Chromosome 11e"/>
</dbReference>